<dbReference type="InterPro" id="IPR008889">
    <property type="entry name" value="VQ"/>
</dbReference>
<evidence type="ECO:0000259" key="1">
    <source>
        <dbReference type="Pfam" id="PF05678"/>
    </source>
</evidence>
<dbReference type="Pfam" id="PF05678">
    <property type="entry name" value="VQ"/>
    <property type="match status" value="1"/>
</dbReference>
<reference evidence="2 3" key="1">
    <citation type="journal article" date="2020" name="Nat. Food">
        <title>A phased Vanilla planifolia genome enables genetic improvement of flavour and production.</title>
        <authorList>
            <person name="Hasing T."/>
            <person name="Tang H."/>
            <person name="Brym M."/>
            <person name="Khazi F."/>
            <person name="Huang T."/>
            <person name="Chambers A.H."/>
        </authorList>
    </citation>
    <scope>NUCLEOTIDE SEQUENCE [LARGE SCALE GENOMIC DNA]</scope>
    <source>
        <tissue evidence="2">Leaf</tissue>
    </source>
</reference>
<dbReference type="PANTHER" id="PTHR33179">
    <property type="entry name" value="VQ MOTIF-CONTAINING PROTEIN"/>
    <property type="match status" value="1"/>
</dbReference>
<dbReference type="OrthoDB" id="780868at2759"/>
<dbReference type="InterPro" id="IPR039609">
    <property type="entry name" value="VQ_15/22"/>
</dbReference>
<feature type="domain" description="VQ" evidence="1">
    <location>
        <begin position="128"/>
        <end position="151"/>
    </location>
</feature>
<dbReference type="GO" id="GO:0005516">
    <property type="term" value="F:calmodulin binding"/>
    <property type="evidence" value="ECO:0007669"/>
    <property type="project" value="TreeGrafter"/>
</dbReference>
<dbReference type="Proteomes" id="UP000639772">
    <property type="component" value="Unassembled WGS sequence"/>
</dbReference>
<dbReference type="EMBL" id="JADCNM010000559">
    <property type="protein sequence ID" value="KAG0446641.1"/>
    <property type="molecule type" value="Genomic_DNA"/>
</dbReference>
<evidence type="ECO:0000313" key="2">
    <source>
        <dbReference type="EMBL" id="KAG0446641.1"/>
    </source>
</evidence>
<evidence type="ECO:0000313" key="3">
    <source>
        <dbReference type="Proteomes" id="UP000639772"/>
    </source>
</evidence>
<gene>
    <name evidence="2" type="ORF">HPP92_028725</name>
</gene>
<dbReference type="PANTHER" id="PTHR33179:SF9">
    <property type="entry name" value="OS01G0278000 PROTEIN"/>
    <property type="match status" value="1"/>
</dbReference>
<comment type="caution">
    <text evidence="2">The sequence shown here is derived from an EMBL/GenBank/DDBJ whole genome shotgun (WGS) entry which is preliminary data.</text>
</comment>
<accession>A0A835P6Z3</accession>
<dbReference type="GO" id="GO:0005634">
    <property type="term" value="C:nucleus"/>
    <property type="evidence" value="ECO:0007669"/>
    <property type="project" value="TreeGrafter"/>
</dbReference>
<proteinExistence type="predicted"/>
<protein>
    <recommendedName>
        <fullName evidence="1">VQ domain-containing protein</fullName>
    </recommendedName>
</protein>
<sequence>MKSTLLNLQLNQSMRRQPESPWREGPAGPVILKLNAEQPSLVLNADQPSLESLTAWLSVMIGFDRPRFAWENEALIKAKRVFLSDDSAAAQLPSALERESSSYSRGGYQMRVSASGEIAKRKSRASKRAPTTYISADPANFRRMVQEVTGIRLVESNMPVGPVVPAESPQGCGLGGVDNRFPPQFQRPMLDTSALLLDLYGPATGNCLFNSVEDGSVFQFEPLPSFHILDT</sequence>
<dbReference type="AlphaFoldDB" id="A0A835P6Z3"/>
<name>A0A835P6Z3_VANPL</name>
<dbReference type="GO" id="GO:0006970">
    <property type="term" value="P:response to osmotic stress"/>
    <property type="evidence" value="ECO:0007669"/>
    <property type="project" value="TreeGrafter"/>
</dbReference>
<organism evidence="2 3">
    <name type="scientific">Vanilla planifolia</name>
    <name type="common">Vanilla</name>
    <dbReference type="NCBI Taxonomy" id="51239"/>
    <lineage>
        <taxon>Eukaryota</taxon>
        <taxon>Viridiplantae</taxon>
        <taxon>Streptophyta</taxon>
        <taxon>Embryophyta</taxon>
        <taxon>Tracheophyta</taxon>
        <taxon>Spermatophyta</taxon>
        <taxon>Magnoliopsida</taxon>
        <taxon>Liliopsida</taxon>
        <taxon>Asparagales</taxon>
        <taxon>Orchidaceae</taxon>
        <taxon>Vanilloideae</taxon>
        <taxon>Vanilleae</taxon>
        <taxon>Vanilla</taxon>
    </lineage>
</organism>